<feature type="compositionally biased region" description="Polar residues" evidence="2">
    <location>
        <begin position="382"/>
        <end position="394"/>
    </location>
</feature>
<dbReference type="EMBL" id="LLXI01000234">
    <property type="protein sequence ID" value="PKY43090.1"/>
    <property type="molecule type" value="Genomic_DNA"/>
</dbReference>
<sequence>MNTNNDNLSDKEKLLDTNAKTTRKQNQWTINDLKVNIDSVYRSPYSSTGSLVIFQSTDNQDESLISNNDNFSEIRYKGSNISSSARRGSLVLSDSESDRSLTLLTPPNVRRRALSATSRPKDRFSMLEFGSSKIDDVNKLSPTRHSMAFDNGFNINNKMIKNSLEDREIIDRVRIGNAGKGFGNLINNDGEKGSIADLIADVKDEDAVKLAMITQKHAGQKNRMHNTETDIEKSIAQKDGRVFSEATITNSTMCKQFLENKYHILFKIINNNGVYNPLTIVKIRKNDLPRDGSDHSLGSSENSSWGNSRNKIKSRGSLPRHKESNIWNVSHMEIIKDYEQKNKFDQIHPSRQFVRDDKENFDDDKDYPESESDEIKKRQKYLQLSQMFNPPTTQEMMRSREKEEKESNDLKLKEEKHSLSSNSTTSLSQGKEDSYNKSKKWSIHFFKRKDRKHKNKSSLSDIGIIQVSDDSLGLQTNAKNVSETSSGDQTPRSSLEDSTRQIDSEDIMSNSERMHYESSVSEEKHNYNRTDDLIDDVSSQVNSLDGHSNKSSTRSSVNLEPDDDVGYSSRQNIAESSNIGDHYDKFIGDEHEDNHFNRLSSENKVIESSGSEDEYEDETTIGLVGETVLVNLDILPQELVNLVHDYQEHGIVDRNIDNGRFVELDIGLNENFKFRKLISYGVDLLVLQISLVSEDVDIKSLSQQDADEIIKRCDDYSEYIDEAIKFLENYEIQLSKREDIIKDNIFKSIDILMKSSNILESSFDVNQQSIAENKKSIKEEIKLLNNKLVNIEDTVNKLEGQHISFTEKMEITLSKIENMTLEVNNDYFNDLKILEDEIQLLIAEREKSPWLDVFYLMMSYVITVIMIMYWFVVACFKLFKKILLVPCKMVEIITSSNSSH</sequence>
<dbReference type="AlphaFoldDB" id="A0A2I1G8Y2"/>
<keyword evidence="3" id="KW-0812">Transmembrane</keyword>
<keyword evidence="1" id="KW-0175">Coiled coil</keyword>
<feature type="compositionally biased region" description="Polar residues" evidence="2">
    <location>
        <begin position="537"/>
        <end position="558"/>
    </location>
</feature>
<protein>
    <submittedName>
        <fullName evidence="4">Uncharacterized protein</fullName>
    </submittedName>
</protein>
<organism evidence="4 5">
    <name type="scientific">Rhizophagus irregularis</name>
    <dbReference type="NCBI Taxonomy" id="588596"/>
    <lineage>
        <taxon>Eukaryota</taxon>
        <taxon>Fungi</taxon>
        <taxon>Fungi incertae sedis</taxon>
        <taxon>Mucoromycota</taxon>
        <taxon>Glomeromycotina</taxon>
        <taxon>Glomeromycetes</taxon>
        <taxon>Glomerales</taxon>
        <taxon>Glomeraceae</taxon>
        <taxon>Rhizophagus</taxon>
    </lineage>
</organism>
<proteinExistence type="predicted"/>
<feature type="compositionally biased region" description="Low complexity" evidence="2">
    <location>
        <begin position="419"/>
        <end position="428"/>
    </location>
</feature>
<keyword evidence="3" id="KW-1133">Transmembrane helix</keyword>
<name>A0A2I1G8Y2_9GLOM</name>
<feature type="compositionally biased region" description="Polar residues" evidence="2">
    <location>
        <begin position="478"/>
        <end position="493"/>
    </location>
</feature>
<evidence type="ECO:0000256" key="1">
    <source>
        <dbReference type="SAM" id="Coils"/>
    </source>
</evidence>
<feature type="compositionally biased region" description="Basic and acidic residues" evidence="2">
    <location>
        <begin position="512"/>
        <end position="532"/>
    </location>
</feature>
<dbReference type="VEuPathDB" id="FungiDB:RhiirA1_410784"/>
<feature type="compositionally biased region" description="Basic and acidic residues" evidence="2">
    <location>
        <begin position="346"/>
        <end position="358"/>
    </location>
</feature>
<dbReference type="VEuPathDB" id="FungiDB:FUN_011177"/>
<evidence type="ECO:0000313" key="5">
    <source>
        <dbReference type="Proteomes" id="UP000234323"/>
    </source>
</evidence>
<feature type="transmembrane region" description="Helical" evidence="3">
    <location>
        <begin position="853"/>
        <end position="879"/>
    </location>
</feature>
<feature type="region of interest" description="Disordered" evidence="2">
    <location>
        <begin position="478"/>
        <end position="574"/>
    </location>
</feature>
<feature type="compositionally biased region" description="Polar residues" evidence="2">
    <location>
        <begin position="296"/>
        <end position="309"/>
    </location>
</feature>
<feature type="compositionally biased region" description="Acidic residues" evidence="2">
    <location>
        <begin position="359"/>
        <end position="372"/>
    </location>
</feature>
<reference evidence="4 5" key="1">
    <citation type="submission" date="2015-10" db="EMBL/GenBank/DDBJ databases">
        <title>Genome analyses suggest a sexual origin of heterokaryosis in a supposedly ancient asexual fungus.</title>
        <authorList>
            <person name="Ropars J."/>
            <person name="Sedzielewska K."/>
            <person name="Noel J."/>
            <person name="Charron P."/>
            <person name="Farinelli L."/>
            <person name="Marton T."/>
            <person name="Kruger M."/>
            <person name="Pelin A."/>
            <person name="Brachmann A."/>
            <person name="Corradi N."/>
        </authorList>
    </citation>
    <scope>NUCLEOTIDE SEQUENCE [LARGE SCALE GENOMIC DNA]</scope>
    <source>
        <strain evidence="4 5">A4</strain>
    </source>
</reference>
<feature type="region of interest" description="Disordered" evidence="2">
    <location>
        <begin position="287"/>
        <end position="320"/>
    </location>
</feature>
<evidence type="ECO:0000256" key="2">
    <source>
        <dbReference type="SAM" id="MobiDB-lite"/>
    </source>
</evidence>
<feature type="compositionally biased region" description="Basic and acidic residues" evidence="2">
    <location>
        <begin position="494"/>
        <end position="503"/>
    </location>
</feature>
<feature type="region of interest" description="Disordered" evidence="2">
    <location>
        <begin position="346"/>
        <end position="434"/>
    </location>
</feature>
<evidence type="ECO:0000256" key="3">
    <source>
        <dbReference type="SAM" id="Phobius"/>
    </source>
</evidence>
<comment type="caution">
    <text evidence="4">The sequence shown here is derived from an EMBL/GenBank/DDBJ whole genome shotgun (WGS) entry which is preliminary data.</text>
</comment>
<feature type="compositionally biased region" description="Basic and acidic residues" evidence="2">
    <location>
        <begin position="397"/>
        <end position="418"/>
    </location>
</feature>
<keyword evidence="3" id="KW-0472">Membrane</keyword>
<keyword evidence="5" id="KW-1185">Reference proteome</keyword>
<dbReference type="VEuPathDB" id="FungiDB:RhiirFUN_012495"/>
<feature type="coiled-coil region" evidence="1">
    <location>
        <begin position="767"/>
        <end position="844"/>
    </location>
</feature>
<gene>
    <name evidence="4" type="ORF">RhiirA4_398264</name>
</gene>
<dbReference type="Proteomes" id="UP000234323">
    <property type="component" value="Unassembled WGS sequence"/>
</dbReference>
<evidence type="ECO:0000313" key="4">
    <source>
        <dbReference type="EMBL" id="PKY43090.1"/>
    </source>
</evidence>
<accession>A0A2I1G8Y2</accession>